<sequence>MLIEQHWTPGVWIDGHQSTNTDTTDAFGTFAHHVHEDLLAAQVVGDIPADVEITLSASILTPLWEPEDGPIVLLLHIRFTGLTEPEHTIARKNVTAETLYSIDHHSTNDLTPEQLRQYSGALFFVDQNNRPRYIRMHHLLQPTS</sequence>
<gene>
    <name evidence="1" type="ORF">LWC34_45030</name>
</gene>
<keyword evidence="2" id="KW-1185">Reference proteome</keyword>
<dbReference type="RefSeq" id="WP_233731417.1">
    <property type="nucleotide sequence ID" value="NZ_JAJVCN010000004.1"/>
</dbReference>
<organism evidence="1 2">
    <name type="scientific">Kibdelosporangium philippinense</name>
    <dbReference type="NCBI Taxonomy" id="211113"/>
    <lineage>
        <taxon>Bacteria</taxon>
        <taxon>Bacillati</taxon>
        <taxon>Actinomycetota</taxon>
        <taxon>Actinomycetes</taxon>
        <taxon>Pseudonocardiales</taxon>
        <taxon>Pseudonocardiaceae</taxon>
        <taxon>Kibdelosporangium</taxon>
    </lineage>
</organism>
<proteinExistence type="predicted"/>
<dbReference type="Proteomes" id="UP001521150">
    <property type="component" value="Unassembled WGS sequence"/>
</dbReference>
<protein>
    <submittedName>
        <fullName evidence="1">Uncharacterized protein</fullName>
    </submittedName>
</protein>
<name>A0ABS8ZQ91_9PSEU</name>
<dbReference type="EMBL" id="JAJVCN010000004">
    <property type="protein sequence ID" value="MCE7009923.1"/>
    <property type="molecule type" value="Genomic_DNA"/>
</dbReference>
<reference evidence="1 2" key="1">
    <citation type="submission" date="2021-12" db="EMBL/GenBank/DDBJ databases">
        <title>Genome sequence of Kibdelosporangium philippinense ATCC 49844.</title>
        <authorList>
            <person name="Fedorov E.A."/>
            <person name="Omeragic M."/>
            <person name="Shalygina K.F."/>
            <person name="Maclea K.S."/>
        </authorList>
    </citation>
    <scope>NUCLEOTIDE SEQUENCE [LARGE SCALE GENOMIC DNA]</scope>
    <source>
        <strain evidence="1 2">ATCC 49844</strain>
    </source>
</reference>
<accession>A0ABS8ZQ91</accession>
<comment type="caution">
    <text evidence="1">The sequence shown here is derived from an EMBL/GenBank/DDBJ whole genome shotgun (WGS) entry which is preliminary data.</text>
</comment>
<evidence type="ECO:0000313" key="1">
    <source>
        <dbReference type="EMBL" id="MCE7009923.1"/>
    </source>
</evidence>
<evidence type="ECO:0000313" key="2">
    <source>
        <dbReference type="Proteomes" id="UP001521150"/>
    </source>
</evidence>